<reference evidence="2" key="1">
    <citation type="journal article" date="2014" name="Front. Microbiol.">
        <title>High frequency of phylogenetically diverse reductive dehalogenase-homologous genes in deep subseafloor sedimentary metagenomes.</title>
        <authorList>
            <person name="Kawai M."/>
            <person name="Futagami T."/>
            <person name="Toyoda A."/>
            <person name="Takaki Y."/>
            <person name="Nishi S."/>
            <person name="Hori S."/>
            <person name="Arai W."/>
            <person name="Tsubouchi T."/>
            <person name="Morono Y."/>
            <person name="Uchiyama I."/>
            <person name="Ito T."/>
            <person name="Fujiyama A."/>
            <person name="Inagaki F."/>
            <person name="Takami H."/>
        </authorList>
    </citation>
    <scope>NUCLEOTIDE SEQUENCE</scope>
    <source>
        <strain evidence="2">Expedition CK06-06</strain>
    </source>
</reference>
<dbReference type="InterPro" id="IPR003821">
    <property type="entry name" value="DXP_reductoisomerase"/>
</dbReference>
<dbReference type="Pfam" id="PF13288">
    <property type="entry name" value="DXPR_C"/>
    <property type="match status" value="1"/>
</dbReference>
<feature type="non-terminal residue" evidence="2">
    <location>
        <position position="1"/>
    </location>
</feature>
<dbReference type="GO" id="GO:0051484">
    <property type="term" value="P:isopentenyl diphosphate biosynthetic process, methylerythritol 4-phosphate pathway involved in terpenoid biosynthetic process"/>
    <property type="evidence" value="ECO:0007669"/>
    <property type="project" value="TreeGrafter"/>
</dbReference>
<feature type="domain" description="DXP reductoisomerase C-terminal" evidence="1">
    <location>
        <begin position="40"/>
        <end position="156"/>
    </location>
</feature>
<dbReference type="AlphaFoldDB" id="X0TTC5"/>
<accession>X0TTC5</accession>
<dbReference type="SUPFAM" id="SSF55347">
    <property type="entry name" value="Glyceraldehyde-3-phosphate dehydrogenase-like, C-terminal domain"/>
    <property type="match status" value="1"/>
</dbReference>
<dbReference type="GO" id="GO:0030145">
    <property type="term" value="F:manganese ion binding"/>
    <property type="evidence" value="ECO:0007669"/>
    <property type="project" value="TreeGrafter"/>
</dbReference>
<dbReference type="InterPro" id="IPR026877">
    <property type="entry name" value="DXPR_C"/>
</dbReference>
<dbReference type="PANTHER" id="PTHR30525:SF0">
    <property type="entry name" value="1-DEOXY-D-XYLULOSE 5-PHOSPHATE REDUCTOISOMERASE, CHLOROPLASTIC"/>
    <property type="match status" value="1"/>
</dbReference>
<dbReference type="GO" id="GO:0070402">
    <property type="term" value="F:NADPH binding"/>
    <property type="evidence" value="ECO:0007669"/>
    <property type="project" value="TreeGrafter"/>
</dbReference>
<comment type="caution">
    <text evidence="2">The sequence shown here is derived from an EMBL/GenBank/DDBJ whole genome shotgun (WGS) entry which is preliminary data.</text>
</comment>
<dbReference type="GO" id="GO:0030604">
    <property type="term" value="F:1-deoxy-D-xylulose-5-phosphate reductoisomerase activity"/>
    <property type="evidence" value="ECO:0007669"/>
    <property type="project" value="InterPro"/>
</dbReference>
<gene>
    <name evidence="2" type="ORF">S01H1_06202</name>
</gene>
<dbReference type="Gene3D" id="1.10.1740.10">
    <property type="match status" value="1"/>
</dbReference>
<name>X0TTC5_9ZZZZ</name>
<dbReference type="InterPro" id="IPR036169">
    <property type="entry name" value="DXPR_C_sf"/>
</dbReference>
<proteinExistence type="predicted"/>
<evidence type="ECO:0000313" key="2">
    <source>
        <dbReference type="EMBL" id="GAF79390.1"/>
    </source>
</evidence>
<dbReference type="EMBL" id="BARS01003216">
    <property type="protein sequence ID" value="GAF79390.1"/>
    <property type="molecule type" value="Genomic_DNA"/>
</dbReference>
<evidence type="ECO:0000259" key="1">
    <source>
        <dbReference type="Pfam" id="PF13288"/>
    </source>
</evidence>
<sequence>AIEAKWLFNVDIDQIEILLHPQSIIHSMVEYVDGSIIAQLACPDMRIPISYALSYPRHLHGESPSLDLLSIGKLSFEEPDKKRFRCLDLALTAAKTGHSMPAVLSGANEIAVNAFLQGKIGFLEIPQLVENTMERHEVFPIDTIDQALNADRWAQSTAKKILKQMVDI</sequence>
<protein>
    <recommendedName>
        <fullName evidence="1">DXP reductoisomerase C-terminal domain-containing protein</fullName>
    </recommendedName>
</protein>
<organism evidence="2">
    <name type="scientific">marine sediment metagenome</name>
    <dbReference type="NCBI Taxonomy" id="412755"/>
    <lineage>
        <taxon>unclassified sequences</taxon>
        <taxon>metagenomes</taxon>
        <taxon>ecological metagenomes</taxon>
    </lineage>
</organism>
<dbReference type="SUPFAM" id="SSF69055">
    <property type="entry name" value="1-deoxy-D-xylulose-5-phosphate reductoisomerase, C-terminal domain"/>
    <property type="match status" value="1"/>
</dbReference>
<dbReference type="PANTHER" id="PTHR30525">
    <property type="entry name" value="1-DEOXY-D-XYLULOSE 5-PHOSPHATE REDUCTOISOMERASE"/>
    <property type="match status" value="1"/>
</dbReference>